<evidence type="ECO:0000313" key="1">
    <source>
        <dbReference type="EMBL" id="KAI4372957.1"/>
    </source>
</evidence>
<evidence type="ECO:0000313" key="2">
    <source>
        <dbReference type="Proteomes" id="UP001057402"/>
    </source>
</evidence>
<name>A0ACB9R1Q8_9MYRT</name>
<protein>
    <submittedName>
        <fullName evidence="1">Uncharacterized protein</fullName>
    </submittedName>
</protein>
<organism evidence="1 2">
    <name type="scientific">Melastoma candidum</name>
    <dbReference type="NCBI Taxonomy" id="119954"/>
    <lineage>
        <taxon>Eukaryota</taxon>
        <taxon>Viridiplantae</taxon>
        <taxon>Streptophyta</taxon>
        <taxon>Embryophyta</taxon>
        <taxon>Tracheophyta</taxon>
        <taxon>Spermatophyta</taxon>
        <taxon>Magnoliopsida</taxon>
        <taxon>eudicotyledons</taxon>
        <taxon>Gunneridae</taxon>
        <taxon>Pentapetalae</taxon>
        <taxon>rosids</taxon>
        <taxon>malvids</taxon>
        <taxon>Myrtales</taxon>
        <taxon>Melastomataceae</taxon>
        <taxon>Melastomatoideae</taxon>
        <taxon>Melastomateae</taxon>
        <taxon>Melastoma</taxon>
    </lineage>
</organism>
<comment type="caution">
    <text evidence="1">The sequence shown here is derived from an EMBL/GenBank/DDBJ whole genome shotgun (WGS) entry which is preliminary data.</text>
</comment>
<accession>A0ACB9R1Q8</accession>
<dbReference type="EMBL" id="CM042883">
    <property type="protein sequence ID" value="KAI4372957.1"/>
    <property type="molecule type" value="Genomic_DNA"/>
</dbReference>
<reference evidence="2" key="1">
    <citation type="journal article" date="2023" name="Front. Plant Sci.">
        <title>Chromosomal-level genome assembly of Melastoma candidum provides insights into trichome evolution.</title>
        <authorList>
            <person name="Zhong Y."/>
            <person name="Wu W."/>
            <person name="Sun C."/>
            <person name="Zou P."/>
            <person name="Liu Y."/>
            <person name="Dai S."/>
            <person name="Zhou R."/>
        </authorList>
    </citation>
    <scope>NUCLEOTIDE SEQUENCE [LARGE SCALE GENOMIC DNA]</scope>
</reference>
<proteinExistence type="predicted"/>
<gene>
    <name evidence="1" type="ORF">MLD38_011135</name>
</gene>
<dbReference type="Proteomes" id="UP001057402">
    <property type="component" value="Chromosome 4"/>
</dbReference>
<keyword evidence="2" id="KW-1185">Reference proteome</keyword>
<sequence>MESLVWDYRIVDGVNIAHGGRASVSLMRYGENSEAHSRTRMEEVWSIEEVDFNVSGLSMDCFLPPADLKKEEERCSVSPRIFNNGHLQLSLGLRSASTRMNASKVAALDLYDPHGMEDQEDE</sequence>